<gene>
    <name evidence="2" type="ORF">BJ969_004035</name>
</gene>
<accession>A0A840NRU7</accession>
<dbReference type="Proteomes" id="UP000580474">
    <property type="component" value="Unassembled WGS sequence"/>
</dbReference>
<organism evidence="2 3">
    <name type="scientific">Saccharopolyspora gloriosae</name>
    <dbReference type="NCBI Taxonomy" id="455344"/>
    <lineage>
        <taxon>Bacteria</taxon>
        <taxon>Bacillati</taxon>
        <taxon>Actinomycetota</taxon>
        <taxon>Actinomycetes</taxon>
        <taxon>Pseudonocardiales</taxon>
        <taxon>Pseudonocardiaceae</taxon>
        <taxon>Saccharopolyspora</taxon>
    </lineage>
</organism>
<protein>
    <recommendedName>
        <fullName evidence="1">GAF domain-containing protein</fullName>
    </recommendedName>
</protein>
<evidence type="ECO:0000313" key="3">
    <source>
        <dbReference type="Proteomes" id="UP000580474"/>
    </source>
</evidence>
<dbReference type="Gene3D" id="3.30.450.40">
    <property type="match status" value="1"/>
</dbReference>
<sequence>MDEDVREIRPGTDVRGRARVLAQVHEALFSGGRAPVQPRGLVARSWRRARAQGVDPDLRIPPDPAGVAEVERRRERSGIRPVLAELRAALTSIAEDSRHVMVVTDSDGVVLWREGASRVRRLADDIGFAEGARWSEGVVGGNAIGTALAEGAPVQMFAAEHFLRAHHVWTCTAAPLHDPRTGELLGIVDVSGPAETIHPMTVALVGTAVKLAEAGLWRGHERRLDSLRQVAGPLLAGSTGPGLVVDEHGWVAAATGFAGPDRVAAPREGRPLAVHGVGDCVPEPVPGGWLLRPAPGPRMRLVLDLGATPPRAVVEGSSRWVQPLSVRHAELLLLLAGAGPAGMSAAQLSEAVFGDGTHLVTVRAEVSRLRRTLGGLVLARPYRIAPGVEFPLPDLTGCPLVTRSTAPGIHRLAHEP</sequence>
<keyword evidence="3" id="KW-1185">Reference proteome</keyword>
<feature type="domain" description="GAF" evidence="1">
    <location>
        <begin position="103"/>
        <end position="213"/>
    </location>
</feature>
<evidence type="ECO:0000259" key="1">
    <source>
        <dbReference type="Pfam" id="PF01590"/>
    </source>
</evidence>
<dbReference type="InterPro" id="IPR029016">
    <property type="entry name" value="GAF-like_dom_sf"/>
</dbReference>
<proteinExistence type="predicted"/>
<dbReference type="InterPro" id="IPR003018">
    <property type="entry name" value="GAF"/>
</dbReference>
<dbReference type="EMBL" id="JACHIV010000001">
    <property type="protein sequence ID" value="MBB5070947.1"/>
    <property type="molecule type" value="Genomic_DNA"/>
</dbReference>
<evidence type="ECO:0000313" key="2">
    <source>
        <dbReference type="EMBL" id="MBB5070947.1"/>
    </source>
</evidence>
<dbReference type="AlphaFoldDB" id="A0A840NRU7"/>
<reference evidence="2 3" key="1">
    <citation type="submission" date="2020-08" db="EMBL/GenBank/DDBJ databases">
        <title>Sequencing the genomes of 1000 actinobacteria strains.</title>
        <authorList>
            <person name="Klenk H.-P."/>
        </authorList>
    </citation>
    <scope>NUCLEOTIDE SEQUENCE [LARGE SCALE GENOMIC DNA]</scope>
    <source>
        <strain evidence="2 3">DSM 45582</strain>
    </source>
</reference>
<comment type="caution">
    <text evidence="2">The sequence shown here is derived from an EMBL/GenBank/DDBJ whole genome shotgun (WGS) entry which is preliminary data.</text>
</comment>
<dbReference type="RefSeq" id="WP_343071504.1">
    <property type="nucleotide sequence ID" value="NZ_JACHIV010000001.1"/>
</dbReference>
<name>A0A840NRU7_9PSEU</name>
<dbReference type="Pfam" id="PF01590">
    <property type="entry name" value="GAF"/>
    <property type="match status" value="1"/>
</dbReference>